<comment type="caution">
    <text evidence="6">The sequence shown here is derived from an EMBL/GenBank/DDBJ whole genome shotgun (WGS) entry which is preliminary data.</text>
</comment>
<dbReference type="InterPro" id="IPR028082">
    <property type="entry name" value="Peripla_BP_I"/>
</dbReference>
<dbReference type="PROSITE" id="PS50932">
    <property type="entry name" value="HTH_LACI_2"/>
    <property type="match status" value="1"/>
</dbReference>
<evidence type="ECO:0000313" key="6">
    <source>
        <dbReference type="EMBL" id="MFC4425235.1"/>
    </source>
</evidence>
<dbReference type="SMART" id="SM00354">
    <property type="entry name" value="HTH_LACI"/>
    <property type="match status" value="1"/>
</dbReference>
<dbReference type="PROSITE" id="PS00356">
    <property type="entry name" value="HTH_LACI_1"/>
    <property type="match status" value="1"/>
</dbReference>
<keyword evidence="3 6" id="KW-0238">DNA-binding</keyword>
<reference evidence="7" key="1">
    <citation type="journal article" date="2019" name="Int. J. Syst. Evol. Microbiol.">
        <title>The Global Catalogue of Microorganisms (GCM) 10K type strain sequencing project: providing services to taxonomists for standard genome sequencing and annotation.</title>
        <authorList>
            <consortium name="The Broad Institute Genomics Platform"/>
            <consortium name="The Broad Institute Genome Sequencing Center for Infectious Disease"/>
            <person name="Wu L."/>
            <person name="Ma J."/>
        </authorList>
    </citation>
    <scope>NUCLEOTIDE SEQUENCE [LARGE SCALE GENOMIC DNA]</scope>
    <source>
        <strain evidence="7">CCUG 56029</strain>
    </source>
</reference>
<evidence type="ECO:0000256" key="2">
    <source>
        <dbReference type="ARBA" id="ARBA00023015"/>
    </source>
</evidence>
<dbReference type="PANTHER" id="PTHR30146:SF148">
    <property type="entry name" value="HTH-TYPE TRANSCRIPTIONAL REPRESSOR PURR-RELATED"/>
    <property type="match status" value="1"/>
</dbReference>
<dbReference type="Gene3D" id="1.10.260.40">
    <property type="entry name" value="lambda repressor-like DNA-binding domains"/>
    <property type="match status" value="1"/>
</dbReference>
<dbReference type="InterPro" id="IPR010982">
    <property type="entry name" value="Lambda_DNA-bd_dom_sf"/>
</dbReference>
<dbReference type="Proteomes" id="UP001595998">
    <property type="component" value="Unassembled WGS sequence"/>
</dbReference>
<dbReference type="Pfam" id="PF00356">
    <property type="entry name" value="LacI"/>
    <property type="match status" value="1"/>
</dbReference>
<dbReference type="GO" id="GO:0003677">
    <property type="term" value="F:DNA binding"/>
    <property type="evidence" value="ECO:0007669"/>
    <property type="project" value="UniProtKB-KW"/>
</dbReference>
<keyword evidence="2" id="KW-0805">Transcription regulation</keyword>
<name>A0ABV8XLY8_9DEIO</name>
<dbReference type="Gene3D" id="3.40.50.2300">
    <property type="match status" value="2"/>
</dbReference>
<dbReference type="PANTHER" id="PTHR30146">
    <property type="entry name" value="LACI-RELATED TRANSCRIPTIONAL REPRESSOR"/>
    <property type="match status" value="1"/>
</dbReference>
<keyword evidence="4" id="KW-0804">Transcription</keyword>
<feature type="domain" description="HTH lacI-type" evidence="5">
    <location>
        <begin position="6"/>
        <end position="60"/>
    </location>
</feature>
<dbReference type="InterPro" id="IPR000843">
    <property type="entry name" value="HTH_LacI"/>
</dbReference>
<organism evidence="6 7">
    <name type="scientific">Deinococcus navajonensis</name>
    <dbReference type="NCBI Taxonomy" id="309884"/>
    <lineage>
        <taxon>Bacteria</taxon>
        <taxon>Thermotogati</taxon>
        <taxon>Deinococcota</taxon>
        <taxon>Deinococci</taxon>
        <taxon>Deinococcales</taxon>
        <taxon>Deinococcaceae</taxon>
        <taxon>Deinococcus</taxon>
    </lineage>
</organism>
<dbReference type="CDD" id="cd06267">
    <property type="entry name" value="PBP1_LacI_sugar_binding-like"/>
    <property type="match status" value="1"/>
</dbReference>
<accession>A0ABV8XLY8</accession>
<dbReference type="SUPFAM" id="SSF53822">
    <property type="entry name" value="Periplasmic binding protein-like I"/>
    <property type="match status" value="1"/>
</dbReference>
<dbReference type="CDD" id="cd01392">
    <property type="entry name" value="HTH_LacI"/>
    <property type="match status" value="1"/>
</dbReference>
<evidence type="ECO:0000259" key="5">
    <source>
        <dbReference type="PROSITE" id="PS50932"/>
    </source>
</evidence>
<evidence type="ECO:0000256" key="1">
    <source>
        <dbReference type="ARBA" id="ARBA00022491"/>
    </source>
</evidence>
<gene>
    <name evidence="6" type="ORF">ACFOZ9_03350</name>
</gene>
<sequence length="341" mass="37386">MRKRATTIYDIAQRAKVSVSTVSRVMNGHDRVHPELRARVQQAMDELRFRPNRVAQSLYHRRSNTIGCVLPDITNPYFAQLFLQLEVGASELGYTVILGNTTSNPDLEETYLRNFVERQVDGLLLLGGATNHPHPPEAQRQSLRELAEQLPIVAVNGDLPGIDILSSVSSDEAGGMGLVLDHLEARGHRQVALLGGHPEVTSSLEKLAVYRERHPDAPAEWVQFSGLTIDAGGAALQRLLDAPGRPTALVCINDLVAAGVLNAAQSRGFRVPQDFSVVGFDDVFLTQVTSPPLTSVNHNYRELARQAMTALTLGMEGGQPERVIRVPTFLAERQSVSEPQR</sequence>
<evidence type="ECO:0000313" key="7">
    <source>
        <dbReference type="Proteomes" id="UP001595998"/>
    </source>
</evidence>
<keyword evidence="7" id="KW-1185">Reference proteome</keyword>
<evidence type="ECO:0000256" key="3">
    <source>
        <dbReference type="ARBA" id="ARBA00023125"/>
    </source>
</evidence>
<keyword evidence="1" id="KW-0678">Repressor</keyword>
<evidence type="ECO:0000256" key="4">
    <source>
        <dbReference type="ARBA" id="ARBA00023163"/>
    </source>
</evidence>
<dbReference type="RefSeq" id="WP_380036399.1">
    <property type="nucleotide sequence ID" value="NZ_JBHSEH010000004.1"/>
</dbReference>
<dbReference type="EMBL" id="JBHSEH010000004">
    <property type="protein sequence ID" value="MFC4425235.1"/>
    <property type="molecule type" value="Genomic_DNA"/>
</dbReference>
<dbReference type="SUPFAM" id="SSF47413">
    <property type="entry name" value="lambda repressor-like DNA-binding domains"/>
    <property type="match status" value="1"/>
</dbReference>
<proteinExistence type="predicted"/>
<protein>
    <submittedName>
        <fullName evidence="6">LacI family DNA-binding transcriptional regulator</fullName>
    </submittedName>
</protein>
<dbReference type="PRINTS" id="PR00036">
    <property type="entry name" value="HTHLACI"/>
</dbReference>
<dbReference type="InterPro" id="IPR046335">
    <property type="entry name" value="LacI/GalR-like_sensor"/>
</dbReference>
<dbReference type="Pfam" id="PF13377">
    <property type="entry name" value="Peripla_BP_3"/>
    <property type="match status" value="1"/>
</dbReference>